<dbReference type="NCBIfam" id="TIGR00715">
    <property type="entry name" value="precor6x_red"/>
    <property type="match status" value="1"/>
</dbReference>
<evidence type="ECO:0000256" key="3">
    <source>
        <dbReference type="ARBA" id="ARBA00023002"/>
    </source>
</evidence>
<dbReference type="PANTHER" id="PTHR36925">
    <property type="entry name" value="COBALT-PRECORRIN-6A REDUCTASE"/>
    <property type="match status" value="1"/>
</dbReference>
<keyword evidence="5" id="KW-1185">Reference proteome</keyword>
<dbReference type="EC" id="1.3.1.106" evidence="4"/>
<gene>
    <name evidence="4" type="ORF">J4573_10915</name>
</gene>
<dbReference type="EMBL" id="JAGEOJ010000004">
    <property type="protein sequence ID" value="MBO2447599.1"/>
    <property type="molecule type" value="Genomic_DNA"/>
</dbReference>
<dbReference type="GO" id="GO:0009236">
    <property type="term" value="P:cobalamin biosynthetic process"/>
    <property type="evidence" value="ECO:0007669"/>
    <property type="project" value="UniProtKB-KW"/>
</dbReference>
<keyword evidence="2" id="KW-0169">Cobalamin biosynthesis</keyword>
<dbReference type="Proteomes" id="UP000669179">
    <property type="component" value="Unassembled WGS sequence"/>
</dbReference>
<dbReference type="Pfam" id="PF02571">
    <property type="entry name" value="CbiJ"/>
    <property type="match status" value="1"/>
</dbReference>
<organism evidence="4 5">
    <name type="scientific">Actinomadura barringtoniae</name>
    <dbReference type="NCBI Taxonomy" id="1427535"/>
    <lineage>
        <taxon>Bacteria</taxon>
        <taxon>Bacillati</taxon>
        <taxon>Actinomycetota</taxon>
        <taxon>Actinomycetes</taxon>
        <taxon>Streptosporangiales</taxon>
        <taxon>Thermomonosporaceae</taxon>
        <taxon>Actinomadura</taxon>
    </lineage>
</organism>
<name>A0A939PDC2_9ACTN</name>
<dbReference type="NCBIfam" id="NF005968">
    <property type="entry name" value="PRK08057.1-2"/>
    <property type="match status" value="1"/>
</dbReference>
<dbReference type="RefSeq" id="WP_208255238.1">
    <property type="nucleotide sequence ID" value="NZ_JAGEOJ010000004.1"/>
</dbReference>
<comment type="pathway">
    <text evidence="1">Cofactor biosynthesis; adenosylcobalamin biosynthesis.</text>
</comment>
<accession>A0A939PDC2</accession>
<sequence>MRVLVLGGTAEARSLAALLHGSPDVEVITSLAGRVAAPKLPEGRTRIGGFGGPAALAAWLQAERITALVDATHPFAERITAAAVAASERTGVPLLMLRRPAWTAGPDDDWRHEPSMAAAAANLPGERVFLTVGRTELGPFVADERRWFLIRSVDPPEPPIPPQALVVGARGPFNIEGELGLMREHAIDVLVTKNSGGEMAAAKLAAARRLTVPVVMIDRPPVPAVTAVATAQEAMSWIRLTRSR</sequence>
<keyword evidence="3 4" id="KW-0560">Oxidoreductase</keyword>
<evidence type="ECO:0000256" key="1">
    <source>
        <dbReference type="ARBA" id="ARBA00004953"/>
    </source>
</evidence>
<evidence type="ECO:0000313" key="4">
    <source>
        <dbReference type="EMBL" id="MBO2447599.1"/>
    </source>
</evidence>
<reference evidence="4" key="1">
    <citation type="submission" date="2021-03" db="EMBL/GenBank/DDBJ databases">
        <authorList>
            <person name="Kanchanasin P."/>
            <person name="Saeng-In P."/>
            <person name="Phongsopitanun W."/>
            <person name="Yuki M."/>
            <person name="Kudo T."/>
            <person name="Ohkuma M."/>
            <person name="Tanasupawat S."/>
        </authorList>
    </citation>
    <scope>NUCLEOTIDE SEQUENCE</scope>
    <source>
        <strain evidence="4">GKU 128</strain>
    </source>
</reference>
<protein>
    <submittedName>
        <fullName evidence="4">Cobalt-precorrin-6A reductase</fullName>
        <ecNumber evidence="4">1.3.1.106</ecNumber>
    </submittedName>
</protein>
<dbReference type="PROSITE" id="PS51014">
    <property type="entry name" value="COBK_CBIJ"/>
    <property type="match status" value="1"/>
</dbReference>
<dbReference type="GO" id="GO:0016994">
    <property type="term" value="F:precorrin-6A reductase activity"/>
    <property type="evidence" value="ECO:0007669"/>
    <property type="project" value="InterPro"/>
</dbReference>
<evidence type="ECO:0000313" key="5">
    <source>
        <dbReference type="Proteomes" id="UP000669179"/>
    </source>
</evidence>
<comment type="caution">
    <text evidence="4">The sequence shown here is derived from an EMBL/GenBank/DDBJ whole genome shotgun (WGS) entry which is preliminary data.</text>
</comment>
<proteinExistence type="predicted"/>
<dbReference type="InterPro" id="IPR003723">
    <property type="entry name" value="Precorrin-6x_reduct"/>
</dbReference>
<evidence type="ECO:0000256" key="2">
    <source>
        <dbReference type="ARBA" id="ARBA00022573"/>
    </source>
</evidence>
<dbReference type="AlphaFoldDB" id="A0A939PDC2"/>
<dbReference type="PANTHER" id="PTHR36925:SF1">
    <property type="entry name" value="COBALT-PRECORRIN-6A REDUCTASE"/>
    <property type="match status" value="1"/>
</dbReference>